<feature type="region of interest" description="Disordered" evidence="2">
    <location>
        <begin position="436"/>
        <end position="464"/>
    </location>
</feature>
<dbReference type="GeneID" id="54474158"/>
<evidence type="ECO:0000313" key="4">
    <source>
        <dbReference type="Proteomes" id="UP000799767"/>
    </source>
</evidence>
<keyword evidence="1" id="KW-0175">Coiled coil</keyword>
<dbReference type="EMBL" id="MU001634">
    <property type="protein sequence ID" value="KAF2483860.1"/>
    <property type="molecule type" value="Genomic_DNA"/>
</dbReference>
<gene>
    <name evidence="3" type="ORF">BDY17DRAFT_294558</name>
</gene>
<evidence type="ECO:0000256" key="2">
    <source>
        <dbReference type="SAM" id="MobiDB-lite"/>
    </source>
</evidence>
<feature type="coiled-coil region" evidence="1">
    <location>
        <begin position="697"/>
        <end position="894"/>
    </location>
</feature>
<proteinExistence type="predicted"/>
<dbReference type="Gene3D" id="1.20.120.330">
    <property type="entry name" value="Nucleotidyltransferases domain 2"/>
    <property type="match status" value="1"/>
</dbReference>
<feature type="coiled-coil region" evidence="1">
    <location>
        <begin position="276"/>
        <end position="310"/>
    </location>
</feature>
<feature type="compositionally biased region" description="Basic and acidic residues" evidence="2">
    <location>
        <begin position="567"/>
        <end position="580"/>
    </location>
</feature>
<dbReference type="AlphaFoldDB" id="A0A6A6PUT2"/>
<dbReference type="OrthoDB" id="3532430at2759"/>
<feature type="compositionally biased region" description="Polar residues" evidence="2">
    <location>
        <begin position="41"/>
        <end position="52"/>
    </location>
</feature>
<feature type="region of interest" description="Disordered" evidence="2">
    <location>
        <begin position="1"/>
        <end position="82"/>
    </location>
</feature>
<feature type="compositionally biased region" description="Basic and acidic residues" evidence="2">
    <location>
        <begin position="436"/>
        <end position="454"/>
    </location>
</feature>
<reference evidence="3" key="1">
    <citation type="journal article" date="2020" name="Stud. Mycol.">
        <title>101 Dothideomycetes genomes: a test case for predicting lifestyles and emergence of pathogens.</title>
        <authorList>
            <person name="Haridas S."/>
            <person name="Albert R."/>
            <person name="Binder M."/>
            <person name="Bloem J."/>
            <person name="Labutti K."/>
            <person name="Salamov A."/>
            <person name="Andreopoulos B."/>
            <person name="Baker S."/>
            <person name="Barry K."/>
            <person name="Bills G."/>
            <person name="Bluhm B."/>
            <person name="Cannon C."/>
            <person name="Castanera R."/>
            <person name="Culley D."/>
            <person name="Daum C."/>
            <person name="Ezra D."/>
            <person name="Gonzalez J."/>
            <person name="Henrissat B."/>
            <person name="Kuo A."/>
            <person name="Liang C."/>
            <person name="Lipzen A."/>
            <person name="Lutzoni F."/>
            <person name="Magnuson J."/>
            <person name="Mondo S."/>
            <person name="Nolan M."/>
            <person name="Ohm R."/>
            <person name="Pangilinan J."/>
            <person name="Park H.-J."/>
            <person name="Ramirez L."/>
            <person name="Alfaro M."/>
            <person name="Sun H."/>
            <person name="Tritt A."/>
            <person name="Yoshinaga Y."/>
            <person name="Zwiers L.-H."/>
            <person name="Turgeon B."/>
            <person name="Goodwin S."/>
            <person name="Spatafora J."/>
            <person name="Crous P."/>
            <person name="Grigoriev I."/>
        </authorList>
    </citation>
    <scope>NUCLEOTIDE SEQUENCE</scope>
    <source>
        <strain evidence="3">CBS 113389</strain>
    </source>
</reference>
<sequence>MPPKKAKAKAALAAAQPVSASQPEPQRATRAATRKRRHSDTSNISEASTILTKTPAKRGRPRKGKAPASQQLDATTIEEEEDKVMDEAASKSPVCEGIAGSQTNDATTDTIQVSQSSAKQVHFGSDAGEDDENMEPSATNITPHPRKMAIKRRRSDSPIVAGSVKRVKSSRTSLPHALSLDEPTQIIQEHSFAPLRAVLDERIRRLSTLRDGITQREIDMQFDGTTDTPHDDDMLVLNAQDEFEVMQFPNAPHTPLMNGTDKYASRKSVTPGAYDRSQWAAERKQFHDAIEALEREANEATSQLRILNIELESLDFAAEGAPSRDVLQSIRESFAQAREFLETELPGSLPENASSKDLVDHLVANVQEFAERLRTADGELGSKGELVNELGGQINGLLDRLANKEINELQMRDESAKLTMAVRSKDTIIADLQEDVRANDADRDDAEKERDSETARAGQLEAEKSELEKNVERLSISLREYQDAENKLTKRINDMEDEHRRTVTAMNVEREETVRDLEDRLDSEVKGRKEADELNDRHQEKITGLEAHINGIDAERDELQQKLDAVTAERDEQHEKRDTVETELEEKDAEIEDLALRVRRLDDELDGYQEELDQLRQLAEAERQQREAAEKALDESNESVESLTGKLHDQGKQANELRQKLFEVQTEHDRQVKELKDAASGRDVQFQEEMAGEVQSREEAEALAQERAANIDELQRQLSKVEGEMRQTLAERDAELTILKDQLEQQGVEIQKLRDALHSAEDEKDAQAEEDETHIQTLEDNITTLRQTIDRHEDTVANLQQQATDTAREHQSQIDERNAQIESLDYEITELKLVRDDLEKDKTELERKVQDEAEFLLVFQNEKNAEVDELKLAIKDKQDKIHAVETKVRNADRRWQDLLSARDEEIAALAATNGKHTRTIESIGRKFGDYVRRSSHFIARLQEQVDAAKVIVEEEGEGLEDDGKELLEELMLMEVPSGAEAEGKRGRARGRKRTVDSAIGLASSPTHGGAEGLMS</sequence>
<feature type="compositionally biased region" description="Basic residues" evidence="2">
    <location>
        <begin position="144"/>
        <end position="154"/>
    </location>
</feature>
<dbReference type="RefSeq" id="XP_033590430.1">
    <property type="nucleotide sequence ID" value="XM_033733156.1"/>
</dbReference>
<keyword evidence="4" id="KW-1185">Reference proteome</keyword>
<feature type="region of interest" description="Disordered" evidence="2">
    <location>
        <begin position="567"/>
        <end position="586"/>
    </location>
</feature>
<evidence type="ECO:0000313" key="3">
    <source>
        <dbReference type="EMBL" id="KAF2483860.1"/>
    </source>
</evidence>
<feature type="region of interest" description="Disordered" evidence="2">
    <location>
        <begin position="123"/>
        <end position="159"/>
    </location>
</feature>
<dbReference type="Proteomes" id="UP000799767">
    <property type="component" value="Unassembled WGS sequence"/>
</dbReference>
<accession>A0A6A6PUT2</accession>
<protein>
    <submittedName>
        <fullName evidence="3">Uncharacterized protein</fullName>
    </submittedName>
</protein>
<organism evidence="3 4">
    <name type="scientific">Neohortaea acidophila</name>
    <dbReference type="NCBI Taxonomy" id="245834"/>
    <lineage>
        <taxon>Eukaryota</taxon>
        <taxon>Fungi</taxon>
        <taxon>Dikarya</taxon>
        <taxon>Ascomycota</taxon>
        <taxon>Pezizomycotina</taxon>
        <taxon>Dothideomycetes</taxon>
        <taxon>Dothideomycetidae</taxon>
        <taxon>Mycosphaerellales</taxon>
        <taxon>Teratosphaeriaceae</taxon>
        <taxon>Neohortaea</taxon>
    </lineage>
</organism>
<dbReference type="PANTHER" id="PTHR19327">
    <property type="entry name" value="GOLGIN"/>
    <property type="match status" value="1"/>
</dbReference>
<feature type="region of interest" description="Disordered" evidence="2">
    <location>
        <begin position="977"/>
        <end position="1015"/>
    </location>
</feature>
<feature type="compositionally biased region" description="Basic residues" evidence="2">
    <location>
        <begin position="55"/>
        <end position="65"/>
    </location>
</feature>
<evidence type="ECO:0000256" key="1">
    <source>
        <dbReference type="SAM" id="Coils"/>
    </source>
</evidence>
<name>A0A6A6PUT2_9PEZI</name>
<dbReference type="PANTHER" id="PTHR19327:SF0">
    <property type="entry name" value="GOLGIN SUBFAMILY A MEMBER 4"/>
    <property type="match status" value="1"/>
</dbReference>